<evidence type="ECO:0000256" key="1">
    <source>
        <dbReference type="SAM" id="MobiDB-lite"/>
    </source>
</evidence>
<feature type="region of interest" description="Disordered" evidence="1">
    <location>
        <begin position="1"/>
        <end position="24"/>
    </location>
</feature>
<sequence length="58" mass="6489">MHSNDVGMNNDFDRFPIPHKPVVSSKESVTESMLSISFENSFRLSNETSEQLSPPSGF</sequence>
<feature type="non-terminal residue" evidence="2">
    <location>
        <position position="58"/>
    </location>
</feature>
<dbReference type="AlphaFoldDB" id="A0A382AJW0"/>
<name>A0A382AJW0_9ZZZZ</name>
<organism evidence="2">
    <name type="scientific">marine metagenome</name>
    <dbReference type="NCBI Taxonomy" id="408172"/>
    <lineage>
        <taxon>unclassified sequences</taxon>
        <taxon>metagenomes</taxon>
        <taxon>ecological metagenomes</taxon>
    </lineage>
</organism>
<dbReference type="EMBL" id="UINC01025627">
    <property type="protein sequence ID" value="SVB01551.1"/>
    <property type="molecule type" value="Genomic_DNA"/>
</dbReference>
<proteinExistence type="predicted"/>
<gene>
    <name evidence="2" type="ORF">METZ01_LOCUS154405</name>
</gene>
<reference evidence="2" key="1">
    <citation type="submission" date="2018-05" db="EMBL/GenBank/DDBJ databases">
        <authorList>
            <person name="Lanie J.A."/>
            <person name="Ng W.-L."/>
            <person name="Kazmierczak K.M."/>
            <person name="Andrzejewski T.M."/>
            <person name="Davidsen T.M."/>
            <person name="Wayne K.J."/>
            <person name="Tettelin H."/>
            <person name="Glass J.I."/>
            <person name="Rusch D."/>
            <person name="Podicherti R."/>
            <person name="Tsui H.-C.T."/>
            <person name="Winkler M.E."/>
        </authorList>
    </citation>
    <scope>NUCLEOTIDE SEQUENCE</scope>
</reference>
<accession>A0A382AJW0</accession>
<evidence type="ECO:0000313" key="2">
    <source>
        <dbReference type="EMBL" id="SVB01551.1"/>
    </source>
</evidence>
<protein>
    <submittedName>
        <fullName evidence="2">Uncharacterized protein</fullName>
    </submittedName>
</protein>